<organism evidence="8 9">
    <name type="scientific">Frankliniella occidentalis</name>
    <name type="common">Western flower thrips</name>
    <name type="synonym">Euthrips occidentalis</name>
    <dbReference type="NCBI Taxonomy" id="133901"/>
    <lineage>
        <taxon>Eukaryota</taxon>
        <taxon>Metazoa</taxon>
        <taxon>Ecdysozoa</taxon>
        <taxon>Arthropoda</taxon>
        <taxon>Hexapoda</taxon>
        <taxon>Insecta</taxon>
        <taxon>Pterygota</taxon>
        <taxon>Neoptera</taxon>
        <taxon>Paraneoptera</taxon>
        <taxon>Thysanoptera</taxon>
        <taxon>Terebrantia</taxon>
        <taxon>Thripoidea</taxon>
        <taxon>Thripidae</taxon>
        <taxon>Frankliniella</taxon>
    </lineage>
</organism>
<reference evidence="9" key="1">
    <citation type="submission" date="2025-08" db="UniProtKB">
        <authorList>
            <consortium name="RefSeq"/>
        </authorList>
    </citation>
    <scope>IDENTIFICATION</scope>
    <source>
        <tissue evidence="9">Whole organism</tissue>
    </source>
</reference>
<keyword evidence="8" id="KW-1185">Reference proteome</keyword>
<evidence type="ECO:0000256" key="3">
    <source>
        <dbReference type="ARBA" id="ARBA00022946"/>
    </source>
</evidence>
<dbReference type="PANTHER" id="PTHR32247">
    <property type="entry name" value="DIABLO HOMOLOG, MITOCHONDRIAL"/>
    <property type="match status" value="1"/>
</dbReference>
<evidence type="ECO:0000313" key="9">
    <source>
        <dbReference type="RefSeq" id="XP_026293811.1"/>
    </source>
</evidence>
<dbReference type="OrthoDB" id="6153032at2759"/>
<proteinExistence type="inferred from homology"/>
<dbReference type="GeneID" id="113217931"/>
<name>A0A6J1TT37_FRAOC</name>
<feature type="coiled-coil region" evidence="7">
    <location>
        <begin position="173"/>
        <end position="200"/>
    </location>
</feature>
<evidence type="ECO:0000256" key="2">
    <source>
        <dbReference type="ARBA" id="ARBA00022703"/>
    </source>
</evidence>
<evidence type="ECO:0000256" key="1">
    <source>
        <dbReference type="ARBA" id="ARBA00004173"/>
    </source>
</evidence>
<keyword evidence="3" id="KW-0809">Transit peptide</keyword>
<dbReference type="GO" id="GO:0008631">
    <property type="term" value="P:intrinsic apoptotic signaling pathway in response to oxidative stress"/>
    <property type="evidence" value="ECO:0007669"/>
    <property type="project" value="TreeGrafter"/>
</dbReference>
<dbReference type="PROSITE" id="PS51257">
    <property type="entry name" value="PROKAR_LIPOPROTEIN"/>
    <property type="match status" value="1"/>
</dbReference>
<evidence type="ECO:0000256" key="4">
    <source>
        <dbReference type="ARBA" id="ARBA00023128"/>
    </source>
</evidence>
<dbReference type="InterPro" id="IPR015142">
    <property type="entry name" value="Smac_DIABLO"/>
</dbReference>
<gene>
    <name evidence="9" type="primary">LOC113217931</name>
</gene>
<protein>
    <recommendedName>
        <fullName evidence="5">Direct IAP-binding protein with low pI</fullName>
    </recommendedName>
</protein>
<dbReference type="GO" id="GO:0005739">
    <property type="term" value="C:mitochondrion"/>
    <property type="evidence" value="ECO:0007669"/>
    <property type="project" value="UniProtKB-SubCell"/>
</dbReference>
<dbReference type="Pfam" id="PF09057">
    <property type="entry name" value="Smac_DIABLO"/>
    <property type="match status" value="1"/>
</dbReference>
<dbReference type="KEGG" id="foc:113217931"/>
<dbReference type="RefSeq" id="XP_026293811.1">
    <property type="nucleotide sequence ID" value="XM_026438026.2"/>
</dbReference>
<sequence length="252" mass="28295">MASRMNMLRSLFRRGVQSVKRPCTSFSLLLASACVDEKGANTPTQLKLLSHKEMTHEALIRQACTLTTNSSTQLLTQVLIAIDDTSQEYRKAISELMVLMEESLLLLTNSRISSLNDVEDKIVEQRNFVDEKRKLLLELISLMGYVEKMVTSTAETAYLAGAEHSSTLMCERLNSALNKVEEESAANKKSEEELLLLQETYVLKLGELYEREWKEGDKNEIEEIGVSEIRPIDIFEDAPVNDVGDAEANSSV</sequence>
<dbReference type="AlphaFoldDB" id="A0A6J1TT37"/>
<evidence type="ECO:0000256" key="6">
    <source>
        <dbReference type="ARBA" id="ARBA00046319"/>
    </source>
</evidence>
<comment type="similarity">
    <text evidence="6">Belongs to the Smac/DIABLO protein family.</text>
</comment>
<keyword evidence="2" id="KW-0053">Apoptosis</keyword>
<dbReference type="InterPro" id="IPR009062">
    <property type="entry name" value="Smac/DIABLO-like_sf"/>
</dbReference>
<accession>A0A6J1TT37</accession>
<dbReference type="Gene3D" id="1.20.58.70">
    <property type="match status" value="1"/>
</dbReference>
<keyword evidence="4" id="KW-0496">Mitochondrion</keyword>
<evidence type="ECO:0000256" key="5">
    <source>
        <dbReference type="ARBA" id="ARBA00033049"/>
    </source>
</evidence>
<comment type="subcellular location">
    <subcellularLocation>
        <location evidence="1">Mitochondrion</location>
    </subcellularLocation>
</comment>
<dbReference type="PANTHER" id="PTHR32247:SF3">
    <property type="entry name" value="DIABLO IAP-BINDING MITOCHONDRIAL PROTEIN"/>
    <property type="match status" value="1"/>
</dbReference>
<evidence type="ECO:0000256" key="7">
    <source>
        <dbReference type="SAM" id="Coils"/>
    </source>
</evidence>
<evidence type="ECO:0000313" key="8">
    <source>
        <dbReference type="Proteomes" id="UP000504606"/>
    </source>
</evidence>
<dbReference type="GO" id="GO:0051402">
    <property type="term" value="P:neuron apoptotic process"/>
    <property type="evidence" value="ECO:0007669"/>
    <property type="project" value="TreeGrafter"/>
</dbReference>
<dbReference type="Proteomes" id="UP000504606">
    <property type="component" value="Unplaced"/>
</dbReference>
<dbReference type="SUPFAM" id="SSF46984">
    <property type="entry name" value="Smac/diablo"/>
    <property type="match status" value="1"/>
</dbReference>
<keyword evidence="7" id="KW-0175">Coiled coil</keyword>